<accession>A0A6M7TRM5</accession>
<protein>
    <submittedName>
        <fullName evidence="2">Gamma-glutamylcyclotransferase</fullName>
    </submittedName>
</protein>
<comment type="caution">
    <text evidence="2">The sequence shown here is derived from an EMBL/GenBank/DDBJ whole genome shotgun (WGS) entry which is preliminary data.</text>
</comment>
<sequence length="158" mass="17207">MLYFAYGSNMDAIQMKARCPGATKVGIARLPDHQLSFPRLSKGRGCGVSSVTAADGHEVWGVVYCLTTADTVRLDANEGFVAGREAHLNSYYRTKISVVMNDIAIEVETYIGVPQEAPPLPNLEYLRLIRKGAKAHDLPEGYRALLDAIVASDQKPIA</sequence>
<dbReference type="CDD" id="cd06661">
    <property type="entry name" value="GGCT_like"/>
    <property type="match status" value="1"/>
</dbReference>
<dbReference type="RefSeq" id="WP_064983637.1">
    <property type="nucleotide sequence ID" value="NZ_CP033509.1"/>
</dbReference>
<dbReference type="PANTHER" id="PTHR12935">
    <property type="entry name" value="GAMMA-GLUTAMYLCYCLOTRANSFERASE"/>
    <property type="match status" value="1"/>
</dbReference>
<evidence type="ECO:0000256" key="1">
    <source>
        <dbReference type="ARBA" id="ARBA00023239"/>
    </source>
</evidence>
<dbReference type="InterPro" id="IPR017939">
    <property type="entry name" value="G-Glutamylcylcotransferase"/>
</dbReference>
<dbReference type="EMBL" id="QZXA01000024">
    <property type="protein sequence ID" value="RJT28178.1"/>
    <property type="molecule type" value="Genomic_DNA"/>
</dbReference>
<dbReference type="Proteomes" id="UP000275530">
    <property type="component" value="Unassembled WGS sequence"/>
</dbReference>
<name>A0A6M7TRM5_9HYPH</name>
<organism evidence="2 3">
    <name type="scientific">Mesorhizobium jarvisii</name>
    <dbReference type="NCBI Taxonomy" id="1777867"/>
    <lineage>
        <taxon>Bacteria</taxon>
        <taxon>Pseudomonadati</taxon>
        <taxon>Pseudomonadota</taxon>
        <taxon>Alphaproteobacteria</taxon>
        <taxon>Hyphomicrobiales</taxon>
        <taxon>Phyllobacteriaceae</taxon>
        <taxon>Mesorhizobium</taxon>
    </lineage>
</organism>
<dbReference type="PANTHER" id="PTHR12935:SF0">
    <property type="entry name" value="GAMMA-GLUTAMYLCYCLOTRANSFERASE"/>
    <property type="match status" value="1"/>
</dbReference>
<proteinExistence type="predicted"/>
<dbReference type="GO" id="GO:0003839">
    <property type="term" value="F:gamma-glutamylcyclotransferase activity"/>
    <property type="evidence" value="ECO:0007669"/>
    <property type="project" value="InterPro"/>
</dbReference>
<evidence type="ECO:0000313" key="3">
    <source>
        <dbReference type="Proteomes" id="UP000275530"/>
    </source>
</evidence>
<dbReference type="InterPro" id="IPR013024">
    <property type="entry name" value="GGCT-like"/>
</dbReference>
<evidence type="ECO:0000313" key="2">
    <source>
        <dbReference type="EMBL" id="RJT28178.1"/>
    </source>
</evidence>
<dbReference type="Pfam" id="PF13772">
    <property type="entry name" value="AIG2_2"/>
    <property type="match status" value="1"/>
</dbReference>
<dbReference type="InterPro" id="IPR036568">
    <property type="entry name" value="GGCT-like_sf"/>
</dbReference>
<gene>
    <name evidence="2" type="ORF">D3242_32965</name>
</gene>
<dbReference type="SUPFAM" id="SSF110857">
    <property type="entry name" value="Gamma-glutamyl cyclotransferase-like"/>
    <property type="match status" value="1"/>
</dbReference>
<keyword evidence="1" id="KW-0456">Lyase</keyword>
<keyword evidence="3" id="KW-1185">Reference proteome</keyword>
<dbReference type="Gene3D" id="3.10.490.10">
    <property type="entry name" value="Gamma-glutamyl cyclotransferase-like"/>
    <property type="match status" value="1"/>
</dbReference>
<dbReference type="AlphaFoldDB" id="A0A6M7TRM5"/>
<reference evidence="2 3" key="1">
    <citation type="submission" date="2018-09" db="EMBL/GenBank/DDBJ databases">
        <title>Mesorhizobium carmichaelinearum sp. nov. isolated from Carmichaelinea spp. root nodules in New Zealand.</title>
        <authorList>
            <person name="De Meyer S.E."/>
        </authorList>
    </citation>
    <scope>NUCLEOTIDE SEQUENCE [LARGE SCALE GENOMIC DNA]</scope>
    <source>
        <strain evidence="2 3">LMG 28313</strain>
    </source>
</reference>